<dbReference type="GO" id="GO:0016020">
    <property type="term" value="C:membrane"/>
    <property type="evidence" value="ECO:0007669"/>
    <property type="project" value="InterPro"/>
</dbReference>
<evidence type="ECO:0000256" key="4">
    <source>
        <dbReference type="ARBA" id="ARBA00022840"/>
    </source>
</evidence>
<evidence type="ECO:0000259" key="5">
    <source>
        <dbReference type="PROSITE" id="PS50893"/>
    </source>
</evidence>
<dbReference type="InterPro" id="IPR050683">
    <property type="entry name" value="Bact_Polysacc_Export_ATP-bd"/>
</dbReference>
<dbReference type="EMBL" id="JASAXT010000016">
    <property type="protein sequence ID" value="MDP8149146.1"/>
    <property type="molecule type" value="Genomic_DNA"/>
</dbReference>
<gene>
    <name evidence="6" type="ORF">QJU57_08675</name>
</gene>
<organism evidence="6 7">
    <name type="scientific">Phocoenobacter atlanticus subsp. atlanticus</name>
    <dbReference type="NCBI Taxonomy" id="3061285"/>
    <lineage>
        <taxon>Bacteria</taxon>
        <taxon>Pseudomonadati</taxon>
        <taxon>Pseudomonadota</taxon>
        <taxon>Gammaproteobacteria</taxon>
        <taxon>Pasteurellales</taxon>
        <taxon>Pasteurellaceae</taxon>
        <taxon>Phocoenobacter</taxon>
        <taxon>Phocoenobacter atlanticus</taxon>
    </lineage>
</organism>
<name>A0AAW8CL11_9PAST</name>
<keyword evidence="7" id="KW-1185">Reference proteome</keyword>
<dbReference type="Gene3D" id="3.40.50.300">
    <property type="entry name" value="P-loop containing nucleotide triphosphate hydrolases"/>
    <property type="match status" value="1"/>
</dbReference>
<keyword evidence="4 6" id="KW-0067">ATP-binding</keyword>
<keyword evidence="2" id="KW-0813">Transport</keyword>
<dbReference type="InterPro" id="IPR027417">
    <property type="entry name" value="P-loop_NTPase"/>
</dbReference>
<comment type="similarity">
    <text evidence="1">Belongs to the ABC transporter superfamily.</text>
</comment>
<dbReference type="SMART" id="SM00382">
    <property type="entry name" value="AAA"/>
    <property type="match status" value="1"/>
</dbReference>
<sequence length="211" mass="23226">MINTAQGNALDDVSFNIKKGEIVGVIGRNGSGKSTLLKLLVGVFRQDSGTVNLHNNSISLAAIGVGFLGKLTGRENIILSGILLGFSKKELLEKQDEIIAFADLGDFIDRPVRTYSSGMRSKLAFSIVAILETDIILIDEVLSVGDAKFRKKSYAKMLEIIKNKDRTVVFVSHNNQILKELCDSIIWLDNGKVKMIGNTDDVMKKYIAFME</sequence>
<proteinExistence type="inferred from homology"/>
<evidence type="ECO:0000313" key="6">
    <source>
        <dbReference type="EMBL" id="MDP8149146.1"/>
    </source>
</evidence>
<dbReference type="InterPro" id="IPR015860">
    <property type="entry name" value="ABC_transpr_TagH-like"/>
</dbReference>
<dbReference type="PANTHER" id="PTHR46743:SF2">
    <property type="entry name" value="TEICHOIC ACIDS EXPORT ATP-BINDING PROTEIN TAGH"/>
    <property type="match status" value="1"/>
</dbReference>
<dbReference type="Proteomes" id="UP001226020">
    <property type="component" value="Unassembled WGS sequence"/>
</dbReference>
<dbReference type="PROSITE" id="PS50893">
    <property type="entry name" value="ABC_TRANSPORTER_2"/>
    <property type="match status" value="1"/>
</dbReference>
<evidence type="ECO:0000313" key="7">
    <source>
        <dbReference type="Proteomes" id="UP001226020"/>
    </source>
</evidence>
<comment type="caution">
    <text evidence="6">The sequence shown here is derived from an EMBL/GenBank/DDBJ whole genome shotgun (WGS) entry which is preliminary data.</text>
</comment>
<dbReference type="PANTHER" id="PTHR46743">
    <property type="entry name" value="TEICHOIC ACIDS EXPORT ATP-BINDING PROTEIN TAGH"/>
    <property type="match status" value="1"/>
</dbReference>
<dbReference type="AlphaFoldDB" id="A0AAW8CL11"/>
<dbReference type="InterPro" id="IPR003439">
    <property type="entry name" value="ABC_transporter-like_ATP-bd"/>
</dbReference>
<reference evidence="6 7" key="1">
    <citation type="journal article" date="2023" name="Front. Microbiol.">
        <title>Phylogeography and host specificity of Pasteurellaceae pathogenic to sea-farmed fish in the north-east Atlantic.</title>
        <authorList>
            <person name="Gulla S."/>
            <person name="Colquhoun D.J."/>
            <person name="Olsen A.B."/>
            <person name="Spilsberg B."/>
            <person name="Lagesen K."/>
            <person name="Aakesson C.P."/>
            <person name="Strom S."/>
            <person name="Manji F."/>
            <person name="Birkbeck T.H."/>
            <person name="Nilsen H.K."/>
        </authorList>
    </citation>
    <scope>NUCLEOTIDE SEQUENCE [LARGE SCALE GENOMIC DNA]</scope>
    <source>
        <strain evidence="6 7">NVIB3131</strain>
    </source>
</reference>
<dbReference type="InterPro" id="IPR003593">
    <property type="entry name" value="AAA+_ATPase"/>
</dbReference>
<feature type="domain" description="ABC transporter" evidence="5">
    <location>
        <begin position="2"/>
        <end position="210"/>
    </location>
</feature>
<protein>
    <submittedName>
        <fullName evidence="6">ATP-binding cassette domain-containing protein</fullName>
    </submittedName>
</protein>
<dbReference type="GO" id="GO:0005524">
    <property type="term" value="F:ATP binding"/>
    <property type="evidence" value="ECO:0007669"/>
    <property type="project" value="UniProtKB-KW"/>
</dbReference>
<dbReference type="SUPFAM" id="SSF52540">
    <property type="entry name" value="P-loop containing nucleoside triphosphate hydrolases"/>
    <property type="match status" value="1"/>
</dbReference>
<accession>A0AAW8CL11</accession>
<dbReference type="Pfam" id="PF00005">
    <property type="entry name" value="ABC_tran"/>
    <property type="match status" value="1"/>
</dbReference>
<dbReference type="GO" id="GO:0016887">
    <property type="term" value="F:ATP hydrolysis activity"/>
    <property type="evidence" value="ECO:0007669"/>
    <property type="project" value="InterPro"/>
</dbReference>
<dbReference type="CDD" id="cd03220">
    <property type="entry name" value="ABC_KpsT_Wzt"/>
    <property type="match status" value="1"/>
</dbReference>
<evidence type="ECO:0000256" key="2">
    <source>
        <dbReference type="ARBA" id="ARBA00022448"/>
    </source>
</evidence>
<dbReference type="PROSITE" id="PS00211">
    <property type="entry name" value="ABC_TRANSPORTER_1"/>
    <property type="match status" value="1"/>
</dbReference>
<evidence type="ECO:0000256" key="1">
    <source>
        <dbReference type="ARBA" id="ARBA00005417"/>
    </source>
</evidence>
<keyword evidence="3" id="KW-0547">Nucleotide-binding</keyword>
<evidence type="ECO:0000256" key="3">
    <source>
        <dbReference type="ARBA" id="ARBA00022741"/>
    </source>
</evidence>
<dbReference type="RefSeq" id="WP_306352092.1">
    <property type="nucleotide sequence ID" value="NZ_JASAWV010000014.1"/>
</dbReference>
<dbReference type="GO" id="GO:0140359">
    <property type="term" value="F:ABC-type transporter activity"/>
    <property type="evidence" value="ECO:0007669"/>
    <property type="project" value="InterPro"/>
</dbReference>
<dbReference type="InterPro" id="IPR017871">
    <property type="entry name" value="ABC_transporter-like_CS"/>
</dbReference>